<dbReference type="GO" id="GO:0005774">
    <property type="term" value="C:vacuolar membrane"/>
    <property type="evidence" value="ECO:0007669"/>
    <property type="project" value="TreeGrafter"/>
</dbReference>
<evidence type="ECO:0000256" key="2">
    <source>
        <dbReference type="ARBA" id="ARBA00022692"/>
    </source>
</evidence>
<reference evidence="7 8" key="2">
    <citation type="submission" date="2019-01" db="EMBL/GenBank/DDBJ databases">
        <title>The decoding of complex shrimp genome reveals the adaptation for benthos swimmer, frequently molting mechanism and breeding impact on genome.</title>
        <authorList>
            <person name="Sun Y."/>
            <person name="Gao Y."/>
            <person name="Yu Y."/>
        </authorList>
    </citation>
    <scope>NUCLEOTIDE SEQUENCE [LARGE SCALE GENOMIC DNA]</scope>
    <source>
        <tissue evidence="7">Muscle</tissue>
    </source>
</reference>
<reference evidence="7 8" key="1">
    <citation type="submission" date="2018-04" db="EMBL/GenBank/DDBJ databases">
        <authorList>
            <person name="Zhang X."/>
            <person name="Yuan J."/>
            <person name="Li F."/>
            <person name="Xiang J."/>
        </authorList>
    </citation>
    <scope>NUCLEOTIDE SEQUENCE [LARGE SCALE GENOMIC DNA]</scope>
    <source>
        <tissue evidence="7">Muscle</tissue>
    </source>
</reference>
<dbReference type="Gene3D" id="1.20.1740.10">
    <property type="entry name" value="Amino acid/polyamine transporter I"/>
    <property type="match status" value="1"/>
</dbReference>
<dbReference type="OrthoDB" id="655540at2759"/>
<evidence type="ECO:0000256" key="5">
    <source>
        <dbReference type="SAM" id="Phobius"/>
    </source>
</evidence>
<protein>
    <submittedName>
        <fullName evidence="7">Proton-coupled amino acid transporter 4</fullName>
    </submittedName>
</protein>
<evidence type="ECO:0000256" key="3">
    <source>
        <dbReference type="ARBA" id="ARBA00022989"/>
    </source>
</evidence>
<evidence type="ECO:0000256" key="1">
    <source>
        <dbReference type="ARBA" id="ARBA00004141"/>
    </source>
</evidence>
<evidence type="ECO:0000313" key="8">
    <source>
        <dbReference type="Proteomes" id="UP000283509"/>
    </source>
</evidence>
<feature type="domain" description="Amino acid transporter transmembrane" evidence="6">
    <location>
        <begin position="32"/>
        <end position="272"/>
    </location>
</feature>
<dbReference type="Proteomes" id="UP000283509">
    <property type="component" value="Unassembled WGS sequence"/>
</dbReference>
<proteinExistence type="predicted"/>
<feature type="transmembrane region" description="Helical" evidence="5">
    <location>
        <begin position="219"/>
        <end position="238"/>
    </location>
</feature>
<dbReference type="EMBL" id="QCYY01000722">
    <property type="protein sequence ID" value="ROT83183.1"/>
    <property type="molecule type" value="Genomic_DNA"/>
</dbReference>
<keyword evidence="3 5" id="KW-1133">Transmembrane helix</keyword>
<keyword evidence="4 5" id="KW-0472">Membrane</keyword>
<organism evidence="7 8">
    <name type="scientific">Penaeus vannamei</name>
    <name type="common">Whiteleg shrimp</name>
    <name type="synonym">Litopenaeus vannamei</name>
    <dbReference type="NCBI Taxonomy" id="6689"/>
    <lineage>
        <taxon>Eukaryota</taxon>
        <taxon>Metazoa</taxon>
        <taxon>Ecdysozoa</taxon>
        <taxon>Arthropoda</taxon>
        <taxon>Crustacea</taxon>
        <taxon>Multicrustacea</taxon>
        <taxon>Malacostraca</taxon>
        <taxon>Eumalacostraca</taxon>
        <taxon>Eucarida</taxon>
        <taxon>Decapoda</taxon>
        <taxon>Dendrobranchiata</taxon>
        <taxon>Penaeoidea</taxon>
        <taxon>Penaeidae</taxon>
        <taxon>Penaeus</taxon>
    </lineage>
</organism>
<dbReference type="Pfam" id="PF01490">
    <property type="entry name" value="Aa_trans"/>
    <property type="match status" value="1"/>
</dbReference>
<accession>A0A3R7QYC6</accession>
<dbReference type="GO" id="GO:0015179">
    <property type="term" value="F:L-amino acid transmembrane transporter activity"/>
    <property type="evidence" value="ECO:0007669"/>
    <property type="project" value="TreeGrafter"/>
</dbReference>
<feature type="transmembrane region" description="Helical" evidence="5">
    <location>
        <begin position="155"/>
        <end position="171"/>
    </location>
</feature>
<feature type="transmembrane region" description="Helical" evidence="5">
    <location>
        <begin position="250"/>
        <end position="272"/>
    </location>
</feature>
<dbReference type="STRING" id="6689.A0A3R7QYC6"/>
<feature type="transmembrane region" description="Helical" evidence="5">
    <location>
        <begin position="119"/>
        <end position="143"/>
    </location>
</feature>
<gene>
    <name evidence="7" type="ORF">C7M84_023643</name>
</gene>
<sequence>MSEGSKRSSVSTISGSIARMEAEPVGEKKEGLGMWMTSFFLIAQMAGAGFLSLPKALSNTGWLGVPMLILFCTMVGFSGTRLGKCWVILEERYPEYKNPCRQPYMEIADRALGVHGRRLTLVSVVITLMGGTIVFLILIASFLNGLIPQLSPCEWLLVVAAVILPFTWLGTPKDFWQASVLAVVSTAVACIVIFIQILVEVEEHEDPFYQNPTISTFALGFGAILFAFGGASVFPTIQNDMADRRQFGKSVVVGFAAILSLYLPVAVAGYAVRSKFETTLREPSLLVGHSCYYPRNHQPLWDLHHLLQPRRTEIKNPLFIHTFSHSNNPSPLSPSFPPLSPSLLPPSLSHPLPPSLSSLHPLLPPPSLHPLLPPFLSPSPAPSLPLSIPCSIPFPPSSPISLHTSIPTF</sequence>
<dbReference type="PANTHER" id="PTHR22950">
    <property type="entry name" value="AMINO ACID TRANSPORTER"/>
    <property type="match status" value="1"/>
</dbReference>
<feature type="transmembrane region" description="Helical" evidence="5">
    <location>
        <begin position="59"/>
        <end position="77"/>
    </location>
</feature>
<comment type="subcellular location">
    <subcellularLocation>
        <location evidence="1">Membrane</location>
        <topology evidence="1">Multi-pass membrane protein</topology>
    </subcellularLocation>
</comment>
<comment type="caution">
    <text evidence="7">The sequence shown here is derived from an EMBL/GenBank/DDBJ whole genome shotgun (WGS) entry which is preliminary data.</text>
</comment>
<feature type="transmembrane region" description="Helical" evidence="5">
    <location>
        <begin position="178"/>
        <end position="199"/>
    </location>
</feature>
<dbReference type="PANTHER" id="PTHR22950:SF703">
    <property type="entry name" value="AMINO ACID TRANSPORTER TRANSMEMBRANE DOMAIN-CONTAINING PROTEIN"/>
    <property type="match status" value="1"/>
</dbReference>
<evidence type="ECO:0000259" key="6">
    <source>
        <dbReference type="Pfam" id="PF01490"/>
    </source>
</evidence>
<name>A0A3R7QYC6_PENVA</name>
<keyword evidence="2 5" id="KW-0812">Transmembrane</keyword>
<evidence type="ECO:0000313" key="7">
    <source>
        <dbReference type="EMBL" id="ROT83183.1"/>
    </source>
</evidence>
<dbReference type="AlphaFoldDB" id="A0A3R7QYC6"/>
<feature type="transmembrane region" description="Helical" evidence="5">
    <location>
        <begin position="32"/>
        <end position="53"/>
    </location>
</feature>
<keyword evidence="8" id="KW-1185">Reference proteome</keyword>
<dbReference type="InterPro" id="IPR013057">
    <property type="entry name" value="AA_transpt_TM"/>
</dbReference>
<evidence type="ECO:0000256" key="4">
    <source>
        <dbReference type="ARBA" id="ARBA00023136"/>
    </source>
</evidence>